<comment type="caution">
    <text evidence="3">The sequence shown here is derived from an EMBL/GenBank/DDBJ whole genome shotgun (WGS) entry which is preliminary data.</text>
</comment>
<evidence type="ECO:0000256" key="2">
    <source>
        <dbReference type="SAM" id="Phobius"/>
    </source>
</evidence>
<dbReference type="EMBL" id="PNFZ01000005">
    <property type="protein sequence ID" value="PMB97729.1"/>
    <property type="molecule type" value="Genomic_DNA"/>
</dbReference>
<evidence type="ECO:0000256" key="1">
    <source>
        <dbReference type="SAM" id="MobiDB-lite"/>
    </source>
</evidence>
<keyword evidence="2" id="KW-0812">Transmembrane</keyword>
<proteinExistence type="predicted"/>
<keyword evidence="2" id="KW-0472">Membrane</keyword>
<feature type="region of interest" description="Disordered" evidence="1">
    <location>
        <begin position="16"/>
        <end position="39"/>
    </location>
</feature>
<dbReference type="Proteomes" id="UP000235703">
    <property type="component" value="Unassembled WGS sequence"/>
</dbReference>
<sequence>MCADAAAAPEVRVTDGAEGGDFRVGLQGEPRSAQPATGGDWEYDTPILTAHALIGIIPVTGRAVTLAGIAVGSPARSAAAASIGLLLVAPPAGLAMVLSPVTMATMPASVVLGALIVRASLSLTRPLQGRMALAAWSAPRERDPMLRRAVTGAKVRCQSQ</sequence>
<keyword evidence="4" id="KW-1185">Reference proteome</keyword>
<feature type="transmembrane region" description="Helical" evidence="2">
    <location>
        <begin position="50"/>
        <end position="71"/>
    </location>
</feature>
<keyword evidence="2" id="KW-1133">Transmembrane helix</keyword>
<feature type="transmembrane region" description="Helical" evidence="2">
    <location>
        <begin position="104"/>
        <end position="121"/>
    </location>
</feature>
<dbReference type="AlphaFoldDB" id="A0A2N6PGA9"/>
<evidence type="ECO:0000313" key="4">
    <source>
        <dbReference type="Proteomes" id="UP000235703"/>
    </source>
</evidence>
<dbReference type="RefSeq" id="WP_102162485.1">
    <property type="nucleotide sequence ID" value="NZ_JALXPL010000040.1"/>
</dbReference>
<name>A0A2N6PGA9_9MICO</name>
<protein>
    <submittedName>
        <fullName evidence="3">Uncharacterized protein</fullName>
    </submittedName>
</protein>
<organism evidence="3 4">
    <name type="scientific">Brevibacterium luteolum</name>
    <dbReference type="NCBI Taxonomy" id="199591"/>
    <lineage>
        <taxon>Bacteria</taxon>
        <taxon>Bacillati</taxon>
        <taxon>Actinomycetota</taxon>
        <taxon>Actinomycetes</taxon>
        <taxon>Micrococcales</taxon>
        <taxon>Brevibacteriaceae</taxon>
        <taxon>Brevibacterium</taxon>
    </lineage>
</organism>
<feature type="transmembrane region" description="Helical" evidence="2">
    <location>
        <begin position="78"/>
        <end position="98"/>
    </location>
</feature>
<gene>
    <name evidence="3" type="ORF">CJ198_10050</name>
</gene>
<reference evidence="3 4" key="1">
    <citation type="submission" date="2017-09" db="EMBL/GenBank/DDBJ databases">
        <title>Bacterial strain isolated from the female urinary microbiota.</title>
        <authorList>
            <person name="Thomas-White K."/>
            <person name="Kumar N."/>
            <person name="Forster S."/>
            <person name="Putonti C."/>
            <person name="Lawley T."/>
            <person name="Wolfe A.J."/>
        </authorList>
    </citation>
    <scope>NUCLEOTIDE SEQUENCE [LARGE SCALE GENOMIC DNA]</scope>
    <source>
        <strain evidence="3 4">UMB0680</strain>
    </source>
</reference>
<evidence type="ECO:0000313" key="3">
    <source>
        <dbReference type="EMBL" id="PMB97729.1"/>
    </source>
</evidence>
<accession>A0A2N6PGA9</accession>